<dbReference type="Proteomes" id="UP001209755">
    <property type="component" value="Unassembled WGS sequence"/>
</dbReference>
<protein>
    <recommendedName>
        <fullName evidence="3">NADH:ubiquinone oxidoreductase intermediate-associated protein 30 domain-containing protein</fullName>
    </recommendedName>
</protein>
<keyword evidence="2" id="KW-0732">Signal</keyword>
<evidence type="ECO:0000256" key="1">
    <source>
        <dbReference type="ARBA" id="ARBA00007884"/>
    </source>
</evidence>
<dbReference type="InterPro" id="IPR039131">
    <property type="entry name" value="NDUFAF1"/>
</dbReference>
<gene>
    <name evidence="4" type="ORF">M2319_000242</name>
</gene>
<proteinExistence type="inferred from homology"/>
<accession>A0ABT3H6H7</accession>
<dbReference type="SUPFAM" id="SSF49785">
    <property type="entry name" value="Galactose-binding domain-like"/>
    <property type="match status" value="1"/>
</dbReference>
<comment type="caution">
    <text evidence="4">The sequence shown here is derived from an EMBL/GenBank/DDBJ whole genome shotgun (WGS) entry which is preliminary data.</text>
</comment>
<feature type="domain" description="NADH:ubiquinone oxidoreductase intermediate-associated protein 30" evidence="3">
    <location>
        <begin position="31"/>
        <end position="169"/>
    </location>
</feature>
<name>A0ABT3H6H7_9HYPH</name>
<feature type="signal peptide" evidence="2">
    <location>
        <begin position="1"/>
        <end position="21"/>
    </location>
</feature>
<dbReference type="RefSeq" id="WP_264599605.1">
    <property type="nucleotide sequence ID" value="NZ_JAOQNS010000001.1"/>
</dbReference>
<dbReference type="Pfam" id="PF08547">
    <property type="entry name" value="CIA30"/>
    <property type="match status" value="1"/>
</dbReference>
<evidence type="ECO:0000256" key="2">
    <source>
        <dbReference type="SAM" id="SignalP"/>
    </source>
</evidence>
<dbReference type="InterPro" id="IPR013857">
    <property type="entry name" value="NADH-UbQ_OxRdtase-assoc_prot30"/>
</dbReference>
<dbReference type="InterPro" id="IPR008979">
    <property type="entry name" value="Galactose-bd-like_sf"/>
</dbReference>
<dbReference type="PANTHER" id="PTHR13194:SF19">
    <property type="entry name" value="NAD(P)-BINDING ROSSMANN-FOLD SUPERFAMILY PROTEIN"/>
    <property type="match status" value="1"/>
</dbReference>
<reference evidence="5" key="1">
    <citation type="submission" date="2023-07" db="EMBL/GenBank/DDBJ databases">
        <title>Genome sequencing of Purple Non-Sulfur Bacteria from various extreme environments.</title>
        <authorList>
            <person name="Mayer M."/>
        </authorList>
    </citation>
    <scope>NUCLEOTIDE SEQUENCE [LARGE SCALE GENOMIC DNA]</scope>
    <source>
        <strain evidence="5">DSM 17935</strain>
    </source>
</reference>
<feature type="chain" id="PRO_5047254936" description="NADH:ubiquinone oxidoreductase intermediate-associated protein 30 domain-containing protein" evidence="2">
    <location>
        <begin position="22"/>
        <end position="184"/>
    </location>
</feature>
<comment type="similarity">
    <text evidence="1">Belongs to the CIA30 family.</text>
</comment>
<sequence>MRTMLGLFAAALLLAASIGNAIGGEKVIDDFRSNPDQRWRFIADTVMGGVSTGKVAFRTEGGVSFAEMTGEVSTANNGGFIQFRRKVNAPPEGITGVRLVARGNGQRYFVHLRTSGMMMPWQYYQAPFEAGSGWREIPIPLTAFKRSGSLLRKVPWAASIRSVGIVAYGQDHTAKVQVREIGWY</sequence>
<dbReference type="PANTHER" id="PTHR13194">
    <property type="entry name" value="COMPLEX I INTERMEDIATE-ASSOCIATED PROTEIN 30"/>
    <property type="match status" value="1"/>
</dbReference>
<keyword evidence="5" id="KW-1185">Reference proteome</keyword>
<evidence type="ECO:0000259" key="3">
    <source>
        <dbReference type="Pfam" id="PF08547"/>
    </source>
</evidence>
<organism evidence="4 5">
    <name type="scientific">Rhodobium gokarnense</name>
    <dbReference type="NCBI Taxonomy" id="364296"/>
    <lineage>
        <taxon>Bacteria</taxon>
        <taxon>Pseudomonadati</taxon>
        <taxon>Pseudomonadota</taxon>
        <taxon>Alphaproteobacteria</taxon>
        <taxon>Hyphomicrobiales</taxon>
        <taxon>Rhodobiaceae</taxon>
        <taxon>Rhodobium</taxon>
    </lineage>
</organism>
<evidence type="ECO:0000313" key="5">
    <source>
        <dbReference type="Proteomes" id="UP001209755"/>
    </source>
</evidence>
<dbReference type="EMBL" id="JAOQNS010000001">
    <property type="protein sequence ID" value="MCW2305926.1"/>
    <property type="molecule type" value="Genomic_DNA"/>
</dbReference>
<evidence type="ECO:0000313" key="4">
    <source>
        <dbReference type="EMBL" id="MCW2305926.1"/>
    </source>
</evidence>